<name>A0A2A2I2F8_9GAMM</name>
<reference evidence="2 3" key="1">
    <citation type="submission" date="2017-07" db="EMBL/GenBank/DDBJ databases">
        <title>Tamlnaduibacter salinus (Mi-7) genome sequencing.</title>
        <authorList>
            <person name="Verma A."/>
            <person name="Krishnamurthi S."/>
        </authorList>
    </citation>
    <scope>NUCLEOTIDE SEQUENCE [LARGE SCALE GENOMIC DNA]</scope>
    <source>
        <strain evidence="2 3">Mi-7</strain>
    </source>
</reference>
<keyword evidence="3" id="KW-1185">Reference proteome</keyword>
<evidence type="ECO:0000313" key="2">
    <source>
        <dbReference type="EMBL" id="PAV25203.1"/>
    </source>
</evidence>
<comment type="caution">
    <text evidence="2">The sequence shown here is derived from an EMBL/GenBank/DDBJ whole genome shotgun (WGS) entry which is preliminary data.</text>
</comment>
<evidence type="ECO:0000313" key="3">
    <source>
        <dbReference type="Proteomes" id="UP000218332"/>
    </source>
</evidence>
<organism evidence="2 3">
    <name type="scientific">Tamilnaduibacter salinus</name>
    <dbReference type="NCBI Taxonomy" id="1484056"/>
    <lineage>
        <taxon>Bacteria</taxon>
        <taxon>Pseudomonadati</taxon>
        <taxon>Pseudomonadota</taxon>
        <taxon>Gammaproteobacteria</taxon>
        <taxon>Pseudomonadales</taxon>
        <taxon>Marinobacteraceae</taxon>
        <taxon>Tamilnaduibacter</taxon>
    </lineage>
</organism>
<sequence length="116" mass="12625">MIDQEKAPEGANQTGAQTSTTAKKNTPQIRPLASRHARILKALLNGPQTREQIDRAGPVSNGPAYIADLRQRGLNILCCRRRFTNADGQVCRPGLYFIDESSRPLALSLLRASLAG</sequence>
<proteinExistence type="predicted"/>
<dbReference type="Proteomes" id="UP000218332">
    <property type="component" value="Unassembled WGS sequence"/>
</dbReference>
<feature type="region of interest" description="Disordered" evidence="1">
    <location>
        <begin position="1"/>
        <end position="31"/>
    </location>
</feature>
<dbReference type="EMBL" id="NMPM01000073">
    <property type="protein sequence ID" value="PAV25203.1"/>
    <property type="molecule type" value="Genomic_DNA"/>
</dbReference>
<dbReference type="AlphaFoldDB" id="A0A2A2I2F8"/>
<gene>
    <name evidence="2" type="ORF">CF392_12255</name>
</gene>
<accession>A0A2A2I2F8</accession>
<feature type="compositionally biased region" description="Polar residues" evidence="1">
    <location>
        <begin position="11"/>
        <end position="28"/>
    </location>
</feature>
<evidence type="ECO:0000256" key="1">
    <source>
        <dbReference type="SAM" id="MobiDB-lite"/>
    </source>
</evidence>
<dbReference type="RefSeq" id="WP_095611741.1">
    <property type="nucleotide sequence ID" value="NZ_NMPM01000073.1"/>
</dbReference>
<protein>
    <submittedName>
        <fullName evidence="2">Uncharacterized protein</fullName>
    </submittedName>
</protein>